<evidence type="ECO:0000256" key="6">
    <source>
        <dbReference type="ARBA" id="ARBA00023002"/>
    </source>
</evidence>
<dbReference type="FunFam" id="3.50.50.60:FF:000023">
    <property type="entry name" value="Dimethylaniline monooxygenase [N-oxide-forming]"/>
    <property type="match status" value="1"/>
</dbReference>
<keyword evidence="7" id="KW-0732">Signal</keyword>
<evidence type="ECO:0000256" key="4">
    <source>
        <dbReference type="ARBA" id="ARBA00022827"/>
    </source>
</evidence>
<evidence type="ECO:0000313" key="8">
    <source>
        <dbReference type="EMBL" id="CCL99460.1"/>
    </source>
</evidence>
<dbReference type="Gene3D" id="3.50.50.60">
    <property type="entry name" value="FAD/NAD(P)-binding domain"/>
    <property type="match status" value="2"/>
</dbReference>
<evidence type="ECO:0000256" key="2">
    <source>
        <dbReference type="ARBA" id="ARBA00009183"/>
    </source>
</evidence>
<dbReference type="RefSeq" id="XP_012178743.1">
    <property type="nucleotide sequence ID" value="XM_012323353.1"/>
</dbReference>
<sequence>MVHLGQLVLSLLPLVFWSDQQNPITNPLDTSRLHNGFARPVDVTTTKSIAIVGSGSGGLAALKTILDLPLETRAGWEVILYEQRRDVGGVWLPDPPGPLPTLPDLPESPLYPRLRTNTPHPTMTYPNFTFPPGTSLFPQWDALQQYHADYAAHYGLNEYIRLNHTVVSAQWHGHDEDGDWHIEVHAHGGDDGREVVLKRTFDHLVVATGHNHYPNIPTWNGTVAWLAGTRPGRPARQIEHSIYYRNPEAYANQSVVIVGAGASARDIAIQVSPVARVAYQSLSNGSSPAPGATVVPKPRISHFTHDAIIFEDGSVLRDVDAVLLGTGYEFRVPFLCSPHASTMDTDPYTHSTSPTAGKLTSNLRYIFPLHRHIFSIVPNFPPTALAFVGLPVLIANAPSDAAQGMFVAHAIANASLLPSQDEMMQELLEHEAILRARGYDPYRVGHRLLGGDTEAQDYQDQLVEYLKKHGVLPDDGKKYVEDWRRFARLDSQLLARAWKRVEQLREEAYWLAGVATEAEWADLMYRLADWQRDWEEEHGQVAFAGAFQAE</sequence>
<organism evidence="8 9">
    <name type="scientific">Fibroporia radiculosa</name>
    <dbReference type="NCBI Taxonomy" id="599839"/>
    <lineage>
        <taxon>Eukaryota</taxon>
        <taxon>Fungi</taxon>
        <taxon>Dikarya</taxon>
        <taxon>Basidiomycota</taxon>
        <taxon>Agaricomycotina</taxon>
        <taxon>Agaricomycetes</taxon>
        <taxon>Polyporales</taxon>
        <taxon>Fibroporiaceae</taxon>
        <taxon>Fibroporia</taxon>
    </lineage>
</organism>
<evidence type="ECO:0000256" key="7">
    <source>
        <dbReference type="SAM" id="SignalP"/>
    </source>
</evidence>
<dbReference type="SUPFAM" id="SSF51905">
    <property type="entry name" value="FAD/NAD(P)-binding domain"/>
    <property type="match status" value="2"/>
</dbReference>
<accession>J4GKC5</accession>
<dbReference type="AlphaFoldDB" id="J4GKC5"/>
<evidence type="ECO:0000313" key="9">
    <source>
        <dbReference type="Proteomes" id="UP000006352"/>
    </source>
</evidence>
<evidence type="ECO:0008006" key="10">
    <source>
        <dbReference type="Google" id="ProtNLM"/>
    </source>
</evidence>
<dbReference type="EMBL" id="HE796933">
    <property type="protein sequence ID" value="CCL99460.1"/>
    <property type="molecule type" value="Genomic_DNA"/>
</dbReference>
<keyword evidence="9" id="KW-1185">Reference proteome</keyword>
<evidence type="ECO:0000256" key="5">
    <source>
        <dbReference type="ARBA" id="ARBA00022857"/>
    </source>
</evidence>
<keyword evidence="3" id="KW-0285">Flavoprotein</keyword>
<dbReference type="PANTHER" id="PTHR23023">
    <property type="entry name" value="DIMETHYLANILINE MONOOXYGENASE"/>
    <property type="match status" value="1"/>
</dbReference>
<comment type="cofactor">
    <cofactor evidence="1">
        <name>FAD</name>
        <dbReference type="ChEBI" id="CHEBI:57692"/>
    </cofactor>
</comment>
<dbReference type="HOGENOM" id="CLU_006909_5_1_1"/>
<comment type="similarity">
    <text evidence="2">Belongs to the FMO family.</text>
</comment>
<protein>
    <recommendedName>
        <fullName evidence="10">FAD/NAD(P)-binding domain-containing protein</fullName>
    </recommendedName>
</protein>
<feature type="signal peptide" evidence="7">
    <location>
        <begin position="1"/>
        <end position="17"/>
    </location>
</feature>
<evidence type="ECO:0000256" key="1">
    <source>
        <dbReference type="ARBA" id="ARBA00001974"/>
    </source>
</evidence>
<reference evidence="8 9" key="1">
    <citation type="journal article" date="2012" name="Appl. Environ. Microbiol.">
        <title>Short-read sequencing for genomic analysis of the brown rot fungus Fibroporia radiculosa.</title>
        <authorList>
            <person name="Tang J.D."/>
            <person name="Perkins A.D."/>
            <person name="Sonstegard T.S."/>
            <person name="Schroeder S.G."/>
            <person name="Burgess S.C."/>
            <person name="Diehl S.V."/>
        </authorList>
    </citation>
    <scope>NUCLEOTIDE SEQUENCE [LARGE SCALE GENOMIC DNA]</scope>
    <source>
        <strain evidence="8 9">TFFH 294</strain>
    </source>
</reference>
<gene>
    <name evidence="8" type="ORF">FIBRA_01478</name>
</gene>
<dbReference type="STRING" id="599839.J4GKC5"/>
<name>J4GKC5_9APHY</name>
<evidence type="ECO:0000256" key="3">
    <source>
        <dbReference type="ARBA" id="ARBA00022630"/>
    </source>
</evidence>
<dbReference type="Pfam" id="PF00743">
    <property type="entry name" value="FMO-like"/>
    <property type="match status" value="2"/>
</dbReference>
<dbReference type="InterPro" id="IPR050346">
    <property type="entry name" value="FMO-like"/>
</dbReference>
<dbReference type="Proteomes" id="UP000006352">
    <property type="component" value="Unassembled WGS sequence"/>
</dbReference>
<dbReference type="GeneID" id="24094371"/>
<dbReference type="GO" id="GO:0050661">
    <property type="term" value="F:NADP binding"/>
    <property type="evidence" value="ECO:0007669"/>
    <property type="project" value="InterPro"/>
</dbReference>
<keyword evidence="5" id="KW-0521">NADP</keyword>
<dbReference type="OrthoDB" id="66881at2759"/>
<dbReference type="InterPro" id="IPR020946">
    <property type="entry name" value="Flavin_mOase-like"/>
</dbReference>
<dbReference type="GO" id="GO:0050660">
    <property type="term" value="F:flavin adenine dinucleotide binding"/>
    <property type="evidence" value="ECO:0007669"/>
    <property type="project" value="InterPro"/>
</dbReference>
<keyword evidence="6" id="KW-0560">Oxidoreductase</keyword>
<dbReference type="InterPro" id="IPR036188">
    <property type="entry name" value="FAD/NAD-bd_sf"/>
</dbReference>
<feature type="chain" id="PRO_5003778164" description="FAD/NAD(P)-binding domain-containing protein" evidence="7">
    <location>
        <begin position="18"/>
        <end position="550"/>
    </location>
</feature>
<dbReference type="InParanoid" id="J4GKC5"/>
<proteinExistence type="inferred from homology"/>
<dbReference type="GO" id="GO:0004499">
    <property type="term" value="F:N,N-dimethylaniline monooxygenase activity"/>
    <property type="evidence" value="ECO:0007669"/>
    <property type="project" value="InterPro"/>
</dbReference>
<dbReference type="FunCoup" id="J4GKC5">
    <property type="interactions" value="22"/>
</dbReference>
<keyword evidence="4" id="KW-0274">FAD</keyword>